<protein>
    <recommendedName>
        <fullName evidence="1">Nudix hydrolase domain-containing protein</fullName>
    </recommendedName>
</protein>
<dbReference type="SUPFAM" id="SSF55811">
    <property type="entry name" value="Nudix"/>
    <property type="match status" value="1"/>
</dbReference>
<dbReference type="Gene3D" id="3.90.79.10">
    <property type="entry name" value="Nucleoside Triphosphate Pyrophosphohydrolase"/>
    <property type="match status" value="1"/>
</dbReference>
<proteinExistence type="predicted"/>
<dbReference type="AlphaFoldDB" id="A0A0G0WNJ1"/>
<reference evidence="2 3" key="1">
    <citation type="journal article" date="2015" name="Nature">
        <title>rRNA introns, odd ribosomes, and small enigmatic genomes across a large radiation of phyla.</title>
        <authorList>
            <person name="Brown C.T."/>
            <person name="Hug L.A."/>
            <person name="Thomas B.C."/>
            <person name="Sharon I."/>
            <person name="Castelle C.J."/>
            <person name="Singh A."/>
            <person name="Wilkins M.J."/>
            <person name="Williams K.H."/>
            <person name="Banfield J.F."/>
        </authorList>
    </citation>
    <scope>NUCLEOTIDE SEQUENCE [LARGE SCALE GENOMIC DNA]</scope>
</reference>
<gene>
    <name evidence="2" type="ORF">UU67_C0002G0025</name>
</gene>
<feature type="domain" description="Nudix hydrolase" evidence="1">
    <location>
        <begin position="54"/>
        <end position="193"/>
    </location>
</feature>
<dbReference type="InterPro" id="IPR015797">
    <property type="entry name" value="NUDIX_hydrolase-like_dom_sf"/>
</dbReference>
<dbReference type="PATRIC" id="fig|1618429.3.peg.60"/>
<dbReference type="PROSITE" id="PS51462">
    <property type="entry name" value="NUDIX"/>
    <property type="match status" value="1"/>
</dbReference>
<name>A0A0G0WNJ1_9BACT</name>
<evidence type="ECO:0000313" key="2">
    <source>
        <dbReference type="EMBL" id="KKS14359.1"/>
    </source>
</evidence>
<organism evidence="2 3">
    <name type="scientific">Candidatus Daviesbacteria bacterium GW2011_GWB1_41_5</name>
    <dbReference type="NCBI Taxonomy" id="1618429"/>
    <lineage>
        <taxon>Bacteria</taxon>
        <taxon>Candidatus Daviesiibacteriota</taxon>
    </lineage>
</organism>
<evidence type="ECO:0000259" key="1">
    <source>
        <dbReference type="PROSITE" id="PS51462"/>
    </source>
</evidence>
<dbReference type="EMBL" id="LCBN01000002">
    <property type="protein sequence ID" value="KKS14359.1"/>
    <property type="molecule type" value="Genomic_DNA"/>
</dbReference>
<dbReference type="Proteomes" id="UP000034753">
    <property type="component" value="Unassembled WGS sequence"/>
</dbReference>
<evidence type="ECO:0000313" key="3">
    <source>
        <dbReference type="Proteomes" id="UP000034753"/>
    </source>
</evidence>
<accession>A0A0G0WNJ1</accession>
<dbReference type="InterPro" id="IPR000086">
    <property type="entry name" value="NUDIX_hydrolase_dom"/>
</dbReference>
<sequence length="196" mass="22671">MGKEKDDEIVLVVPRDIVVPRPWYGIKSDGIEGFERLVRENMQLKRRGDIEDDPRFKQIIPYMVFKYENRFFLMQRTDRGGDERLHNLYSLGIGGHIREEDLAGGAITTWAGREFEEEIDYNGSLKNRPLGLLNDDSNEVGKVHLGYVILLDGNSDQIQIRDEHQSGSLQTLGEMLKIRPNMETWSQLVYDFLKGK</sequence>
<comment type="caution">
    <text evidence="2">The sequence shown here is derived from an EMBL/GenBank/DDBJ whole genome shotgun (WGS) entry which is preliminary data.</text>
</comment>